<comment type="caution">
    <text evidence="3">The sequence shown here is derived from an EMBL/GenBank/DDBJ whole genome shotgun (WGS) entry which is preliminary data.</text>
</comment>
<dbReference type="Gene3D" id="3.40.140.10">
    <property type="entry name" value="Cytidine Deaminase, domain 2"/>
    <property type="match status" value="1"/>
</dbReference>
<evidence type="ECO:0000313" key="3">
    <source>
        <dbReference type="EMBL" id="KAJ0198568.1"/>
    </source>
</evidence>
<dbReference type="AlphaFoldDB" id="A0A9R1V3D2"/>
<name>A0A9R1V3D2_LACSA</name>
<evidence type="ECO:0000313" key="4">
    <source>
        <dbReference type="Proteomes" id="UP000235145"/>
    </source>
</evidence>
<proteinExistence type="predicted"/>
<protein>
    <recommendedName>
        <fullName evidence="2">CMP/dCMP-type deaminase domain-containing protein</fullName>
    </recommendedName>
</protein>
<dbReference type="InterPro" id="IPR016193">
    <property type="entry name" value="Cytidine_deaminase-like"/>
</dbReference>
<dbReference type="Pfam" id="PF00383">
    <property type="entry name" value="dCMP_cyt_deam_1"/>
    <property type="match status" value="1"/>
</dbReference>
<evidence type="ECO:0000256" key="1">
    <source>
        <dbReference type="ARBA" id="ARBA00005104"/>
    </source>
</evidence>
<dbReference type="NCBIfam" id="TIGR00326">
    <property type="entry name" value="eubact_ribD"/>
    <property type="match status" value="1"/>
</dbReference>
<feature type="domain" description="CMP/dCMP-type deaminase" evidence="2">
    <location>
        <begin position="101"/>
        <end position="181"/>
    </location>
</feature>
<dbReference type="InterPro" id="IPR002125">
    <property type="entry name" value="CMP_dCMP_dom"/>
</dbReference>
<dbReference type="Proteomes" id="UP000235145">
    <property type="component" value="Unassembled WGS sequence"/>
</dbReference>
<dbReference type="GO" id="GO:0008835">
    <property type="term" value="F:diaminohydroxyphosphoribosylaminopyrimidine deaminase activity"/>
    <property type="evidence" value="ECO:0007669"/>
    <property type="project" value="InterPro"/>
</dbReference>
<reference evidence="3 4" key="1">
    <citation type="journal article" date="2017" name="Nat. Commun.">
        <title>Genome assembly with in vitro proximity ligation data and whole-genome triplication in lettuce.</title>
        <authorList>
            <person name="Reyes-Chin-Wo S."/>
            <person name="Wang Z."/>
            <person name="Yang X."/>
            <person name="Kozik A."/>
            <person name="Arikit S."/>
            <person name="Song C."/>
            <person name="Xia L."/>
            <person name="Froenicke L."/>
            <person name="Lavelle D.O."/>
            <person name="Truco M.J."/>
            <person name="Xia R."/>
            <person name="Zhu S."/>
            <person name="Xu C."/>
            <person name="Xu H."/>
            <person name="Xu X."/>
            <person name="Cox K."/>
            <person name="Korf I."/>
            <person name="Meyers B.C."/>
            <person name="Michelmore R.W."/>
        </authorList>
    </citation>
    <scope>NUCLEOTIDE SEQUENCE [LARGE SCALE GENOMIC DNA]</scope>
    <source>
        <strain evidence="4">cv. Salinas</strain>
        <tissue evidence="3">Seedlings</tissue>
    </source>
</reference>
<sequence>MYAQTLPISNYNLNPTKTSSLFRCLNPNPPSTQFVKFQSFSNYRFGSCNSTRKVSDSTNNMRRHVGLGGITCEEASLGKDDKKDNDTGFYIRSLLGKAIGHTRPNPMVGCVIVKEWKIIGERFHPKARQPHTEVFSLRDTGELAENSTTHVSLEPWNHFGRTPPCSEALIKAKVKKVMVGMIDPNPIVASRGVAKLQDTGIDVTAGVEEELYKKLNEVWTHQMKTGNPFVTLRSDVDLRNKNEKEIDGNVVLSGGENKKNNKNRFDVLGSIEEDLFEKMDEDYLTAGQGISGIPDDTVMDPCISDQMLAVSNMNSKKCGAGNSTMGVMP</sequence>
<dbReference type="SUPFAM" id="SSF53927">
    <property type="entry name" value="Cytidine deaminase-like"/>
    <property type="match status" value="1"/>
</dbReference>
<dbReference type="InterPro" id="IPR004794">
    <property type="entry name" value="Eubact_RibD"/>
</dbReference>
<evidence type="ECO:0000259" key="2">
    <source>
        <dbReference type="Pfam" id="PF00383"/>
    </source>
</evidence>
<organism evidence="3 4">
    <name type="scientific">Lactuca sativa</name>
    <name type="common">Garden lettuce</name>
    <dbReference type="NCBI Taxonomy" id="4236"/>
    <lineage>
        <taxon>Eukaryota</taxon>
        <taxon>Viridiplantae</taxon>
        <taxon>Streptophyta</taxon>
        <taxon>Embryophyta</taxon>
        <taxon>Tracheophyta</taxon>
        <taxon>Spermatophyta</taxon>
        <taxon>Magnoliopsida</taxon>
        <taxon>eudicotyledons</taxon>
        <taxon>Gunneridae</taxon>
        <taxon>Pentapetalae</taxon>
        <taxon>asterids</taxon>
        <taxon>campanulids</taxon>
        <taxon>Asterales</taxon>
        <taxon>Asteraceae</taxon>
        <taxon>Cichorioideae</taxon>
        <taxon>Cichorieae</taxon>
        <taxon>Lactucinae</taxon>
        <taxon>Lactuca</taxon>
    </lineage>
</organism>
<comment type="pathway">
    <text evidence="1">Cofactor biosynthesis; riboflavin biosynthesis.</text>
</comment>
<dbReference type="CDD" id="cd01284">
    <property type="entry name" value="Riboflavin_deaminase-reductase"/>
    <property type="match status" value="1"/>
</dbReference>
<keyword evidence="4" id="KW-1185">Reference proteome</keyword>
<dbReference type="GO" id="GO:0009231">
    <property type="term" value="P:riboflavin biosynthetic process"/>
    <property type="evidence" value="ECO:0007669"/>
    <property type="project" value="InterPro"/>
</dbReference>
<dbReference type="EMBL" id="NBSK02000007">
    <property type="protein sequence ID" value="KAJ0198568.1"/>
    <property type="molecule type" value="Genomic_DNA"/>
</dbReference>
<accession>A0A9R1V3D2</accession>
<gene>
    <name evidence="3" type="ORF">LSAT_V11C700349300</name>
</gene>